<sequence>MEGAAVGAVAEIHDIPMIVFKSVQDYADYDKSDQFRLYAAETSARFLLAFLKTIDVIESKTT</sequence>
<dbReference type="GO" id="GO:0003824">
    <property type="term" value="F:catalytic activity"/>
    <property type="evidence" value="ECO:0007669"/>
    <property type="project" value="InterPro"/>
</dbReference>
<organism evidence="1 2">
    <name type="scientific">Hyella patelloides LEGE 07179</name>
    <dbReference type="NCBI Taxonomy" id="945734"/>
    <lineage>
        <taxon>Bacteria</taxon>
        <taxon>Bacillati</taxon>
        <taxon>Cyanobacteriota</taxon>
        <taxon>Cyanophyceae</taxon>
        <taxon>Pleurocapsales</taxon>
        <taxon>Hyellaceae</taxon>
        <taxon>Hyella</taxon>
    </lineage>
</organism>
<name>A0A563VL45_9CYAN</name>
<accession>A0A563VL45</accession>
<gene>
    <name evidence="1" type="ORF">H1P_1380001</name>
</gene>
<dbReference type="Proteomes" id="UP000320055">
    <property type="component" value="Unassembled WGS sequence"/>
</dbReference>
<dbReference type="Gene3D" id="3.40.50.1580">
    <property type="entry name" value="Nucleoside phosphorylase domain"/>
    <property type="match status" value="1"/>
</dbReference>
<dbReference type="AlphaFoldDB" id="A0A563VL45"/>
<proteinExistence type="predicted"/>
<dbReference type="EMBL" id="CAACVJ010000044">
    <property type="protein sequence ID" value="VEP12174.1"/>
    <property type="molecule type" value="Genomic_DNA"/>
</dbReference>
<reference evidence="1 2" key="1">
    <citation type="submission" date="2019-01" db="EMBL/GenBank/DDBJ databases">
        <authorList>
            <person name="Brito A."/>
        </authorList>
    </citation>
    <scope>NUCLEOTIDE SEQUENCE [LARGE SCALE GENOMIC DNA]</scope>
    <source>
        <strain evidence="1">1</strain>
    </source>
</reference>
<keyword evidence="2" id="KW-1185">Reference proteome</keyword>
<dbReference type="GO" id="GO:0009116">
    <property type="term" value="P:nucleoside metabolic process"/>
    <property type="evidence" value="ECO:0007669"/>
    <property type="project" value="InterPro"/>
</dbReference>
<dbReference type="SUPFAM" id="SSF53167">
    <property type="entry name" value="Purine and uridine phosphorylases"/>
    <property type="match status" value="1"/>
</dbReference>
<evidence type="ECO:0000313" key="2">
    <source>
        <dbReference type="Proteomes" id="UP000320055"/>
    </source>
</evidence>
<protein>
    <submittedName>
        <fullName evidence="1">Nucleoside phosphorylase-like</fullName>
    </submittedName>
</protein>
<evidence type="ECO:0000313" key="1">
    <source>
        <dbReference type="EMBL" id="VEP12174.1"/>
    </source>
</evidence>
<dbReference type="InterPro" id="IPR035994">
    <property type="entry name" value="Nucleoside_phosphorylase_sf"/>
</dbReference>